<keyword evidence="2" id="KW-1185">Reference proteome</keyword>
<protein>
    <submittedName>
        <fullName evidence="1">Acetoacetate decarboxylase family protein</fullName>
    </submittedName>
</protein>
<reference evidence="1" key="1">
    <citation type="submission" date="2020-12" db="EMBL/GenBank/DDBJ databases">
        <title>Antrihabitans popcorni sp. nov. and Antrihabitans auranticaus sp. nov., isolated from a larva cave.</title>
        <authorList>
            <person name="Lee S.D."/>
            <person name="Kim I.S."/>
        </authorList>
    </citation>
    <scope>NUCLEOTIDE SEQUENCE</scope>
    <source>
        <strain evidence="1">YC3-6</strain>
    </source>
</reference>
<sequence length="233" mass="24221">MSVIDIAAVPGVPETVLTQALLDRLPGNLAPAPWTCSSEALVWTNRGGSAATAALQSVIGGDSGVPAVCGGMVRYTDTPVGSYDEVFGAVGFRRGLGVRGNVAFMAVDSEVSIVGGRTNWAMPKTLASFDGEISSGTTMRAANAVGPSWSVAATPRALGPAIPMFSAAVVLQRFPDGVVRHSKLQMKGRARPALVSVDVESDATLPQWLRPGRHLGAIIESMTFTLGAPYEVR</sequence>
<dbReference type="AlphaFoldDB" id="A0A934U2I8"/>
<evidence type="ECO:0000313" key="2">
    <source>
        <dbReference type="Proteomes" id="UP000655868"/>
    </source>
</evidence>
<dbReference type="InterPro" id="IPR023375">
    <property type="entry name" value="ADC_dom_sf"/>
</dbReference>
<proteinExistence type="predicted"/>
<gene>
    <name evidence="1" type="ORF">JGU71_04860</name>
</gene>
<dbReference type="InterPro" id="IPR010451">
    <property type="entry name" value="Acetoacetate_decarboxylase"/>
</dbReference>
<dbReference type="GO" id="GO:0016829">
    <property type="term" value="F:lyase activity"/>
    <property type="evidence" value="ECO:0007669"/>
    <property type="project" value="InterPro"/>
</dbReference>
<accession>A0A934U2I8</accession>
<evidence type="ECO:0000313" key="1">
    <source>
        <dbReference type="EMBL" id="MBJ8338208.1"/>
    </source>
</evidence>
<organism evidence="1 2">
    <name type="scientific">Antrihabitans stalagmiti</name>
    <dbReference type="NCBI Taxonomy" id="2799499"/>
    <lineage>
        <taxon>Bacteria</taxon>
        <taxon>Bacillati</taxon>
        <taxon>Actinomycetota</taxon>
        <taxon>Actinomycetes</taxon>
        <taxon>Mycobacteriales</taxon>
        <taxon>Nocardiaceae</taxon>
        <taxon>Antrihabitans</taxon>
    </lineage>
</organism>
<dbReference type="Gene3D" id="2.40.400.10">
    <property type="entry name" value="Acetoacetate decarboxylase-like"/>
    <property type="match status" value="1"/>
</dbReference>
<comment type="caution">
    <text evidence="1">The sequence shown here is derived from an EMBL/GenBank/DDBJ whole genome shotgun (WGS) entry which is preliminary data.</text>
</comment>
<dbReference type="Proteomes" id="UP000655868">
    <property type="component" value="Unassembled WGS sequence"/>
</dbReference>
<name>A0A934U2I8_9NOCA</name>
<dbReference type="SUPFAM" id="SSF160104">
    <property type="entry name" value="Acetoacetate decarboxylase-like"/>
    <property type="match status" value="1"/>
</dbReference>
<dbReference type="EMBL" id="JAEMNV010000002">
    <property type="protein sequence ID" value="MBJ8338208.1"/>
    <property type="molecule type" value="Genomic_DNA"/>
</dbReference>
<dbReference type="RefSeq" id="WP_199702934.1">
    <property type="nucleotide sequence ID" value="NZ_JAEMNV010000002.1"/>
</dbReference>
<dbReference type="Pfam" id="PF06314">
    <property type="entry name" value="ADC"/>
    <property type="match status" value="1"/>
</dbReference>